<organism evidence="3 4">
    <name type="scientific">Daucus carota subsp. sativus</name>
    <name type="common">Carrot</name>
    <dbReference type="NCBI Taxonomy" id="79200"/>
    <lineage>
        <taxon>Eukaryota</taxon>
        <taxon>Viridiplantae</taxon>
        <taxon>Streptophyta</taxon>
        <taxon>Embryophyta</taxon>
        <taxon>Tracheophyta</taxon>
        <taxon>Spermatophyta</taxon>
        <taxon>Magnoliopsida</taxon>
        <taxon>eudicotyledons</taxon>
        <taxon>Gunneridae</taxon>
        <taxon>Pentapetalae</taxon>
        <taxon>asterids</taxon>
        <taxon>campanulids</taxon>
        <taxon>Apiales</taxon>
        <taxon>Apiaceae</taxon>
        <taxon>Apioideae</taxon>
        <taxon>Scandiceae</taxon>
        <taxon>Daucinae</taxon>
        <taxon>Daucus</taxon>
        <taxon>Daucus sect. Daucus</taxon>
    </lineage>
</organism>
<feature type="compositionally biased region" description="Polar residues" evidence="2">
    <location>
        <begin position="550"/>
        <end position="560"/>
    </location>
</feature>
<dbReference type="CDD" id="cd00590">
    <property type="entry name" value="RRM_SF"/>
    <property type="match status" value="1"/>
</dbReference>
<dbReference type="InterPro" id="IPR035979">
    <property type="entry name" value="RBD_domain_sf"/>
</dbReference>
<accession>A0A166EWF9</accession>
<dbReference type="Gramene" id="KZN07057">
    <property type="protein sequence ID" value="KZN07057"/>
    <property type="gene ID" value="DCAR_007894"/>
</dbReference>
<dbReference type="SUPFAM" id="SSF54928">
    <property type="entry name" value="RNA-binding domain, RBD"/>
    <property type="match status" value="1"/>
</dbReference>
<dbReference type="PANTHER" id="PTHR23236">
    <property type="entry name" value="EUKARYOTIC TRANSLATION INITIATION FACTOR 4B/4H"/>
    <property type="match status" value="1"/>
</dbReference>
<evidence type="ECO:0000256" key="2">
    <source>
        <dbReference type="SAM" id="MobiDB-lite"/>
    </source>
</evidence>
<feature type="compositionally biased region" description="Polar residues" evidence="2">
    <location>
        <begin position="317"/>
        <end position="335"/>
    </location>
</feature>
<evidence type="ECO:0000313" key="3">
    <source>
        <dbReference type="EMBL" id="WOG89688.1"/>
    </source>
</evidence>
<dbReference type="Proteomes" id="UP000077755">
    <property type="component" value="Chromosome 2"/>
</dbReference>
<dbReference type="PANTHER" id="PTHR23236:SF11">
    <property type="entry name" value="EUKARYOTIC TRANSLATION INITIATION FACTOR 4H"/>
    <property type="match status" value="1"/>
</dbReference>
<dbReference type="EMBL" id="CP093344">
    <property type="protein sequence ID" value="WOG89688.1"/>
    <property type="molecule type" value="Genomic_DNA"/>
</dbReference>
<feature type="compositionally biased region" description="Basic residues" evidence="2">
    <location>
        <begin position="708"/>
        <end position="717"/>
    </location>
</feature>
<name>A0A166EWF9_DAUCS</name>
<evidence type="ECO:0000256" key="1">
    <source>
        <dbReference type="ARBA" id="ARBA00022884"/>
    </source>
</evidence>
<keyword evidence="4" id="KW-1185">Reference proteome</keyword>
<keyword evidence="1" id="KW-0694">RNA-binding</keyword>
<feature type="region of interest" description="Disordered" evidence="2">
    <location>
        <begin position="592"/>
        <end position="656"/>
    </location>
</feature>
<dbReference type="InterPro" id="IPR012677">
    <property type="entry name" value="Nucleotide-bd_a/b_plait_sf"/>
</dbReference>
<evidence type="ECO:0000313" key="4">
    <source>
        <dbReference type="Proteomes" id="UP000077755"/>
    </source>
</evidence>
<feature type="region of interest" description="Disordered" evidence="2">
    <location>
        <begin position="689"/>
        <end position="722"/>
    </location>
</feature>
<sequence length="767" mass="86818">MGSKRGSRVSSGAESNQLGLRQINSHLCNAGKERVGSVEEQVKEVLRHWFLLEWDMKTTLEKGNFKFLGVAIARINYLKRVINQSKLQGCLRGDEDCLRSVKRFLLNNGWWERANIRCYSEVEGGNLDDSLFQFISNYSHLVDKNVMNMVEKGDKEGIRMALNQIHYKSLQLNRKQGSNRAGDVHFKPGPMESRNSYKEALLDYEKLDLRNISRPAALPIGNSSLHGSRSVYFTGFPDNTQTKDIWKLFKQEGMVIRDITLPKNRDKRGKRYGFVLFQSVNDAESFIRKVNGKRFLGGKLTLAPAKNNQRKNRKVQGVSSSSSHQETNRRYSSPSFAREARQDPHPISPDIKIGSNKISDNIYLEPDLSLIDNLKASLLLESALPMTGQDAESILYGFGFDEIEVKQLGSRNFLVHFKDEDNTDRLDKEFLEIGFSKVEEVKWENLVPSRECWVECRGLPLVGWSSKNLEFIVGKLGKIQNWKLGPDDRGIYRNPRILLETWEVSNIDSTRSLVLEGKDIKVRLVEVCHHVVEEVTHPSPFPEEEEQIYRPSSSHSNYDNAATPPSVEIFPGGAEINEGEVINGNTSLIRSEGSIVEESQMDPVTPRTNNILGEEENDNNAQVQIQSDDEHPVEISNWKPRPVLSVSSATGKDDSHILSLTEDESGHESKVQGEVPNSIMHALAKMKIKPKRGRPRSLRKERDNKSLKVPKKKRYHKGPGLPMIQVGKGMENLDEAQAIFETGIMMGLIPTQDLEASMKLIRDNLCD</sequence>
<gene>
    <name evidence="3" type="ORF">DCAR_0208926</name>
</gene>
<dbReference type="InterPro" id="IPR000504">
    <property type="entry name" value="RRM_dom"/>
</dbReference>
<dbReference type="Pfam" id="PF00076">
    <property type="entry name" value="RRM_1"/>
    <property type="match status" value="1"/>
</dbReference>
<reference evidence="3" key="2">
    <citation type="submission" date="2022-03" db="EMBL/GenBank/DDBJ databases">
        <title>Draft title - Genomic analysis of global carrot germplasm unveils the trajectory of domestication and the origin of high carotenoid orange carrot.</title>
        <authorList>
            <person name="Iorizzo M."/>
            <person name="Ellison S."/>
            <person name="Senalik D."/>
            <person name="Macko-Podgorni A."/>
            <person name="Grzebelus D."/>
            <person name="Bostan H."/>
            <person name="Rolling W."/>
            <person name="Curaba J."/>
            <person name="Simon P."/>
        </authorList>
    </citation>
    <scope>NUCLEOTIDE SEQUENCE</scope>
    <source>
        <tissue evidence="3">Leaf</tissue>
    </source>
</reference>
<proteinExistence type="predicted"/>
<dbReference type="Gene3D" id="3.30.70.330">
    <property type="match status" value="1"/>
</dbReference>
<reference evidence="3" key="1">
    <citation type="journal article" date="2016" name="Nat. Genet.">
        <title>A high-quality carrot genome assembly provides new insights into carotenoid accumulation and asterid genome evolution.</title>
        <authorList>
            <person name="Iorizzo M."/>
            <person name="Ellison S."/>
            <person name="Senalik D."/>
            <person name="Zeng P."/>
            <person name="Satapoomin P."/>
            <person name="Huang J."/>
            <person name="Bowman M."/>
            <person name="Iovene M."/>
            <person name="Sanseverino W."/>
            <person name="Cavagnaro P."/>
            <person name="Yildiz M."/>
            <person name="Macko-Podgorni A."/>
            <person name="Moranska E."/>
            <person name="Grzebelus E."/>
            <person name="Grzebelus D."/>
            <person name="Ashrafi H."/>
            <person name="Zheng Z."/>
            <person name="Cheng S."/>
            <person name="Spooner D."/>
            <person name="Van Deynze A."/>
            <person name="Simon P."/>
        </authorList>
    </citation>
    <scope>NUCLEOTIDE SEQUENCE</scope>
    <source>
        <tissue evidence="3">Leaf</tissue>
    </source>
</reference>
<feature type="region of interest" description="Disordered" evidence="2">
    <location>
        <begin position="536"/>
        <end position="572"/>
    </location>
</feature>
<dbReference type="AlphaFoldDB" id="A0A166EWF9"/>
<dbReference type="PROSITE" id="PS50102">
    <property type="entry name" value="RRM"/>
    <property type="match status" value="1"/>
</dbReference>
<dbReference type="SMART" id="SM00360">
    <property type="entry name" value="RRM"/>
    <property type="match status" value="1"/>
</dbReference>
<protein>
    <submittedName>
        <fullName evidence="3">Uncharacterized protein</fullName>
    </submittedName>
</protein>
<dbReference type="GO" id="GO:0003723">
    <property type="term" value="F:RNA binding"/>
    <property type="evidence" value="ECO:0007669"/>
    <property type="project" value="UniProtKB-UniRule"/>
</dbReference>
<feature type="region of interest" description="Disordered" evidence="2">
    <location>
        <begin position="306"/>
        <end position="350"/>
    </location>
</feature>